<dbReference type="NCBIfam" id="NF008461">
    <property type="entry name" value="PRK11342.1"/>
    <property type="match status" value="1"/>
</dbReference>
<dbReference type="Pfam" id="PF01557">
    <property type="entry name" value="FAA_hydrolase"/>
    <property type="match status" value="1"/>
</dbReference>
<reference evidence="3 4" key="1">
    <citation type="journal article" date="2016" name="Syst. Appl. Microbiol.">
        <title>Pararhizobium polonicum sp. nov. isolated from tumors on stone fruit rootstocks.</title>
        <authorList>
            <person name="Pulawska J."/>
            <person name="Kuzmanovic N."/>
            <person name="Willems A."/>
            <person name="Pothier J.F."/>
        </authorList>
    </citation>
    <scope>NUCLEOTIDE SEQUENCE [LARGE SCALE GENOMIC DNA]</scope>
    <source>
        <strain evidence="3 4">F5.1</strain>
        <plasmid evidence="3">pF5.1a</plasmid>
    </source>
</reference>
<dbReference type="InterPro" id="IPR036663">
    <property type="entry name" value="Fumarylacetoacetase_C_sf"/>
</dbReference>
<dbReference type="AlphaFoldDB" id="A0A1C7P8V1"/>
<dbReference type="PANTHER" id="PTHR30143">
    <property type="entry name" value="ACID HYDRATASE"/>
    <property type="match status" value="1"/>
</dbReference>
<evidence type="ECO:0000256" key="1">
    <source>
        <dbReference type="ARBA" id="ARBA00023239"/>
    </source>
</evidence>
<dbReference type="EMBL" id="LGLV01000001">
    <property type="protein sequence ID" value="OBZ97607.1"/>
    <property type="molecule type" value="Genomic_DNA"/>
</dbReference>
<dbReference type="SUPFAM" id="SSF56529">
    <property type="entry name" value="FAH"/>
    <property type="match status" value="1"/>
</dbReference>
<geneLocation type="plasmid" evidence="4">
    <name>pf5.1a</name>
</geneLocation>
<evidence type="ECO:0000313" key="3">
    <source>
        <dbReference type="EMBL" id="OBZ97607.1"/>
    </source>
</evidence>
<dbReference type="InterPro" id="IPR050772">
    <property type="entry name" value="Hydratase-Decarb/MhpD_sf"/>
</dbReference>
<keyword evidence="4" id="KW-1185">Reference proteome</keyword>
<dbReference type="InterPro" id="IPR011234">
    <property type="entry name" value="Fumarylacetoacetase-like_C"/>
</dbReference>
<organism evidence="3 4">
    <name type="scientific">Pararhizobium polonicum</name>
    <dbReference type="NCBI Taxonomy" id="1612624"/>
    <lineage>
        <taxon>Bacteria</taxon>
        <taxon>Pseudomonadati</taxon>
        <taxon>Pseudomonadota</taxon>
        <taxon>Alphaproteobacteria</taxon>
        <taxon>Hyphomicrobiales</taxon>
        <taxon>Rhizobiaceae</taxon>
        <taxon>Rhizobium/Agrobacterium group</taxon>
        <taxon>Pararhizobium</taxon>
    </lineage>
</organism>
<accession>A0A1C7P8V1</accession>
<name>A0A1C7P8V1_9HYPH</name>
<gene>
    <name evidence="3" type="ORF">ADU59_00580</name>
</gene>
<dbReference type="GO" id="GO:0008684">
    <property type="term" value="F:2-oxopent-4-enoate hydratase activity"/>
    <property type="evidence" value="ECO:0007669"/>
    <property type="project" value="TreeGrafter"/>
</dbReference>
<evidence type="ECO:0000313" key="4">
    <source>
        <dbReference type="Proteomes" id="UP000093111"/>
    </source>
</evidence>
<protein>
    <submittedName>
        <fullName evidence="3">2-keto-4-pentenoate hydratase</fullName>
    </submittedName>
</protein>
<dbReference type="OrthoDB" id="9792137at2"/>
<feature type="domain" description="Fumarylacetoacetase-like C-terminal" evidence="2">
    <location>
        <begin position="76"/>
        <end position="259"/>
    </location>
</feature>
<evidence type="ECO:0000259" key="2">
    <source>
        <dbReference type="Pfam" id="PF01557"/>
    </source>
</evidence>
<dbReference type="Proteomes" id="UP000093111">
    <property type="component" value="Plasmid pF5.1a"/>
</dbReference>
<dbReference type="Gene3D" id="3.90.850.10">
    <property type="entry name" value="Fumarylacetoacetase-like, C-terminal domain"/>
    <property type="match status" value="1"/>
</dbReference>
<dbReference type="PATRIC" id="fig|1612624.7.peg.121"/>
<keyword evidence="1" id="KW-0456">Lyase</keyword>
<dbReference type="PANTHER" id="PTHR30143:SF0">
    <property type="entry name" value="2-KETO-4-PENTENOATE HYDRATASE"/>
    <property type="match status" value="1"/>
</dbReference>
<keyword evidence="3" id="KW-0614">Plasmid</keyword>
<proteinExistence type="predicted"/>
<comment type="caution">
    <text evidence="3">The sequence shown here is derived from an EMBL/GenBank/DDBJ whole genome shotgun (WGS) entry which is preliminary data.</text>
</comment>
<sequence length="265" mass="28361">MTSADLIETLATELRQAEQERQPIPAIRERMPDDYGETAYAIQKVNVEYWEANGRRVIGRKIGLTSKAVQTQLGVDQPDFGTIFADTVYGDDELIPFDRLLQPKAEAEVALVLKKDLAAEDLTLVELIQAVDFALPAIEVVGSRIAGWNIRFNDTVADNASSSMVVLGGVPTPLAGLDLKLAKMSMKRGDEVVSTGEGAACLGHPLNAALWLARKMAKLGTPLAAGDLVMTGALGPMVAVNPGDRFEASIEGLGVVRATFGKEDN</sequence>
<dbReference type="GO" id="GO:0005737">
    <property type="term" value="C:cytoplasm"/>
    <property type="evidence" value="ECO:0007669"/>
    <property type="project" value="TreeGrafter"/>
</dbReference>